<evidence type="ECO:0000256" key="1">
    <source>
        <dbReference type="ARBA" id="ARBA00004196"/>
    </source>
</evidence>
<keyword evidence="10" id="KW-1185">Reference proteome</keyword>
<feature type="repeat" description="TPR" evidence="5">
    <location>
        <begin position="162"/>
        <end position="195"/>
    </location>
</feature>
<dbReference type="SMART" id="SM00028">
    <property type="entry name" value="TPR"/>
    <property type="match status" value="2"/>
</dbReference>
<dbReference type="Gene3D" id="1.25.40.10">
    <property type="entry name" value="Tetratricopeptide repeat domain"/>
    <property type="match status" value="1"/>
</dbReference>
<feature type="transmembrane region" description="Helical" evidence="6">
    <location>
        <begin position="88"/>
        <end position="106"/>
    </location>
</feature>
<dbReference type="OrthoDB" id="9776053at2"/>
<organism evidence="9 10">
    <name type="scientific">Paraglaciecola polaris LMG 21857</name>
    <dbReference type="NCBI Taxonomy" id="1129793"/>
    <lineage>
        <taxon>Bacteria</taxon>
        <taxon>Pseudomonadati</taxon>
        <taxon>Pseudomonadota</taxon>
        <taxon>Gammaproteobacteria</taxon>
        <taxon>Alteromonadales</taxon>
        <taxon>Alteromonadaceae</taxon>
        <taxon>Paraglaciecola</taxon>
    </lineage>
</organism>
<evidence type="ECO:0000313" key="10">
    <source>
        <dbReference type="Proteomes" id="UP000006322"/>
    </source>
</evidence>
<dbReference type="InterPro" id="IPR051263">
    <property type="entry name" value="C-type_cytochrome_biogenesis"/>
</dbReference>
<dbReference type="AlphaFoldDB" id="K6ZBG9"/>
<keyword evidence="6" id="KW-1133">Transmembrane helix</keyword>
<dbReference type="GO" id="GO:0030313">
    <property type="term" value="C:cell envelope"/>
    <property type="evidence" value="ECO:0007669"/>
    <property type="project" value="UniProtKB-SubCell"/>
</dbReference>
<keyword evidence="2" id="KW-0677">Repeat</keyword>
<evidence type="ECO:0000256" key="6">
    <source>
        <dbReference type="SAM" id="Phobius"/>
    </source>
</evidence>
<dbReference type="SUPFAM" id="SSF48452">
    <property type="entry name" value="TPR-like"/>
    <property type="match status" value="1"/>
</dbReference>
<sequence>MSIFWIAGIALVLIAIGFVAYPWLVEGRKRQDTLTNTRLIRQRLSELEREEREGLLSTNDRLETEKDLKIALLDEQQDNQSHNSSAKMVLTVGGAVSVIAVAVLYWQVNNVKALNNWQEATVRLPELAERIVTQGDASVTEEDLQQFALGLRTKLQNGDDDAIGWTLLGRVYVAINHIESAMDAFERALEIDSNNIETLASYSQVLLMVNQAEYLSQAKVYLNRILQLDPKNTGALGMLAMAATQQGDKPLAIKTWRRLQEFVPKDAPIYQSIVAQIAELSGENQSGENQTQMNNQVAKTAQNEASAAPEALISVTVTLDDALANKLPTEGYLFVYAQDASSQSRMPAAVVKMPLAKLPVTVDLSDSNSVMPTLTLSQLSQVRLVAKISTTGNVMQTSGDLQGSLEIALDKSTKEQYTIRINEELN</sequence>
<name>K6ZBG9_9ALTE</name>
<keyword evidence="4 5" id="KW-0802">TPR repeat</keyword>
<protein>
    <submittedName>
        <fullName evidence="9">Tetratricopeptide TPR_2</fullName>
    </submittedName>
</protein>
<evidence type="ECO:0000259" key="7">
    <source>
        <dbReference type="Pfam" id="PF23892"/>
    </source>
</evidence>
<dbReference type="Proteomes" id="UP000006322">
    <property type="component" value="Unassembled WGS sequence"/>
</dbReference>
<keyword evidence="3" id="KW-0201">Cytochrome c-type biogenesis</keyword>
<proteinExistence type="predicted"/>
<evidence type="ECO:0000256" key="5">
    <source>
        <dbReference type="PROSITE-ProRule" id="PRU00339"/>
    </source>
</evidence>
<evidence type="ECO:0000313" key="9">
    <source>
        <dbReference type="EMBL" id="GAC33451.1"/>
    </source>
</evidence>
<dbReference type="PROSITE" id="PS50005">
    <property type="entry name" value="TPR"/>
    <property type="match status" value="1"/>
</dbReference>
<evidence type="ECO:0000256" key="3">
    <source>
        <dbReference type="ARBA" id="ARBA00022748"/>
    </source>
</evidence>
<comment type="subcellular location">
    <subcellularLocation>
        <location evidence="1">Cell envelope</location>
    </subcellularLocation>
</comment>
<dbReference type="PANTHER" id="PTHR47870">
    <property type="entry name" value="CYTOCHROME C-TYPE BIOGENESIS PROTEIN CCMH"/>
    <property type="match status" value="1"/>
</dbReference>
<dbReference type="EMBL" id="BAER01000061">
    <property type="protein sequence ID" value="GAC33451.1"/>
    <property type="molecule type" value="Genomic_DNA"/>
</dbReference>
<dbReference type="InterPro" id="IPR017560">
    <property type="entry name" value="Cyt_c_biogenesis_CcmI"/>
</dbReference>
<evidence type="ECO:0000259" key="8">
    <source>
        <dbReference type="Pfam" id="PF23914"/>
    </source>
</evidence>
<feature type="domain" description="Cytochrome c-type biogenesis protein H Ig-like" evidence="7">
    <location>
        <begin position="313"/>
        <end position="422"/>
    </location>
</feature>
<dbReference type="RefSeq" id="WP_007105230.1">
    <property type="nucleotide sequence ID" value="NZ_BAER01000061.1"/>
</dbReference>
<dbReference type="InterPro" id="IPR056412">
    <property type="entry name" value="Ig_CycH"/>
</dbReference>
<evidence type="ECO:0000256" key="4">
    <source>
        <dbReference type="ARBA" id="ARBA00022803"/>
    </source>
</evidence>
<dbReference type="Pfam" id="PF23892">
    <property type="entry name" value="Ig_CycH"/>
    <property type="match status" value="1"/>
</dbReference>
<dbReference type="GO" id="GO:0005886">
    <property type="term" value="C:plasma membrane"/>
    <property type="evidence" value="ECO:0007669"/>
    <property type="project" value="TreeGrafter"/>
</dbReference>
<keyword evidence="6" id="KW-0812">Transmembrane</keyword>
<comment type="caution">
    <text evidence="9">The sequence shown here is derived from an EMBL/GenBank/DDBJ whole genome shotgun (WGS) entry which is preliminary data.</text>
</comment>
<dbReference type="InterPro" id="IPR056413">
    <property type="entry name" value="TPR_CcmH_CycH"/>
</dbReference>
<feature type="transmembrane region" description="Helical" evidence="6">
    <location>
        <begin position="6"/>
        <end position="24"/>
    </location>
</feature>
<dbReference type="STRING" id="1129793.GPLA_2553"/>
<dbReference type="InterPro" id="IPR011990">
    <property type="entry name" value="TPR-like_helical_dom_sf"/>
</dbReference>
<keyword evidence="6" id="KW-0472">Membrane</keyword>
<dbReference type="InterPro" id="IPR019734">
    <property type="entry name" value="TPR_rpt"/>
</dbReference>
<evidence type="ECO:0000256" key="2">
    <source>
        <dbReference type="ARBA" id="ARBA00022737"/>
    </source>
</evidence>
<reference evidence="10" key="1">
    <citation type="journal article" date="2014" name="Environ. Microbiol.">
        <title>Comparative genomics of the marine bacterial genus Glaciecola reveals the high degree of genomic diversity and genomic characteristic for cold adaptation.</title>
        <authorList>
            <person name="Qin Q.L."/>
            <person name="Xie B.B."/>
            <person name="Yu Y."/>
            <person name="Shu Y.L."/>
            <person name="Rong J.C."/>
            <person name="Zhang Y.J."/>
            <person name="Zhao D.L."/>
            <person name="Chen X.L."/>
            <person name="Zhang X.Y."/>
            <person name="Chen B."/>
            <person name="Zhou B.C."/>
            <person name="Zhang Y.Z."/>
        </authorList>
    </citation>
    <scope>NUCLEOTIDE SEQUENCE [LARGE SCALE GENOMIC DNA]</scope>
    <source>
        <strain evidence="10">LMG 21857</strain>
    </source>
</reference>
<feature type="domain" description="Cytochrome c-type biogenesis protein H TPR" evidence="8">
    <location>
        <begin position="114"/>
        <end position="268"/>
    </location>
</feature>
<dbReference type="PANTHER" id="PTHR47870:SF1">
    <property type="entry name" value="CYTOCHROME C-TYPE BIOGENESIS PROTEIN CCMH"/>
    <property type="match status" value="1"/>
</dbReference>
<dbReference type="GO" id="GO:0017004">
    <property type="term" value="P:cytochrome complex assembly"/>
    <property type="evidence" value="ECO:0007669"/>
    <property type="project" value="UniProtKB-KW"/>
</dbReference>
<dbReference type="NCBIfam" id="TIGR03142">
    <property type="entry name" value="cytochro_ccmI"/>
    <property type="match status" value="1"/>
</dbReference>
<gene>
    <name evidence="9" type="ORF">GPLA_2553</name>
</gene>
<dbReference type="Pfam" id="PF23914">
    <property type="entry name" value="TPR_CcmH_CycH"/>
    <property type="match status" value="1"/>
</dbReference>
<accession>K6ZBG9</accession>